<organism evidence="2 3">
    <name type="scientific">Weissella muntiaci</name>
    <dbReference type="NCBI Taxonomy" id="2508881"/>
    <lineage>
        <taxon>Bacteria</taxon>
        <taxon>Bacillati</taxon>
        <taxon>Bacillota</taxon>
        <taxon>Bacilli</taxon>
        <taxon>Lactobacillales</taxon>
        <taxon>Lactobacillaceae</taxon>
        <taxon>Weissella</taxon>
    </lineage>
</organism>
<feature type="coiled-coil region" evidence="1">
    <location>
        <begin position="126"/>
        <end position="156"/>
    </location>
</feature>
<evidence type="ECO:0000313" key="3">
    <source>
        <dbReference type="Proteomes" id="UP000371977"/>
    </source>
</evidence>
<accession>A0A6C2CAI8</accession>
<keyword evidence="1" id="KW-0175">Coiled coil</keyword>
<sequence length="164" mass="19137">MIFEVFIMHKHSSQEKIAAVHEALAKNSSLYDIAKRNTMSVNLLKKYLAVYRGYGEVGLLCPPKVTIDFKIRVTEWTIENDANEFEVAEYFGYTGFNNIKRWKEAYLKHGADGWKPKKMYKKTQNKNTQMKKIEKLENKVQELEDENRRLAIMTAALKLIASRD</sequence>
<gene>
    <name evidence="2" type="ORF">ESZ50_00660</name>
</gene>
<evidence type="ECO:0000256" key="1">
    <source>
        <dbReference type="SAM" id="Coils"/>
    </source>
</evidence>
<name>A0A6C2CAI8_9LACO</name>
<dbReference type="SUPFAM" id="SSF48295">
    <property type="entry name" value="TrpR-like"/>
    <property type="match status" value="1"/>
</dbReference>
<evidence type="ECO:0008006" key="4">
    <source>
        <dbReference type="Google" id="ProtNLM"/>
    </source>
</evidence>
<comment type="caution">
    <text evidence="2">The sequence shown here is derived from an EMBL/GenBank/DDBJ whole genome shotgun (WGS) entry which is preliminary data.</text>
</comment>
<dbReference type="PANTHER" id="PTHR33795:SF1">
    <property type="entry name" value="INSERTION ELEMENT IS150 PROTEIN INSJ"/>
    <property type="match status" value="1"/>
</dbReference>
<evidence type="ECO:0000313" key="2">
    <source>
        <dbReference type="EMBL" id="TYC51078.1"/>
    </source>
</evidence>
<keyword evidence="3" id="KW-1185">Reference proteome</keyword>
<dbReference type="PANTHER" id="PTHR33795">
    <property type="entry name" value="INSERTION ELEMENT IS150 PROTEIN INSJ"/>
    <property type="match status" value="1"/>
</dbReference>
<dbReference type="InterPro" id="IPR010921">
    <property type="entry name" value="Trp_repressor/repl_initiator"/>
</dbReference>
<reference evidence="2 3" key="1">
    <citation type="submission" date="2019-01" db="EMBL/GenBank/DDBJ databases">
        <title>Weissella sp. nov., a novel lactic acid bacterium isolated from animal feces.</title>
        <authorList>
            <person name="Wang L.-T."/>
        </authorList>
    </citation>
    <scope>NUCLEOTIDE SEQUENCE [LARGE SCALE GENOMIC DNA]</scope>
    <source>
        <strain evidence="2 3">8H-2</strain>
    </source>
</reference>
<dbReference type="GO" id="GO:0043565">
    <property type="term" value="F:sequence-specific DNA binding"/>
    <property type="evidence" value="ECO:0007669"/>
    <property type="project" value="InterPro"/>
</dbReference>
<dbReference type="EMBL" id="SDGZ01000003">
    <property type="protein sequence ID" value="TYC51078.1"/>
    <property type="molecule type" value="Genomic_DNA"/>
</dbReference>
<dbReference type="Proteomes" id="UP000371977">
    <property type="component" value="Unassembled WGS sequence"/>
</dbReference>
<dbReference type="InterPro" id="IPR052057">
    <property type="entry name" value="IS150/IS1296_orfA-like"/>
</dbReference>
<proteinExistence type="predicted"/>
<protein>
    <recommendedName>
        <fullName evidence="4">Transposase</fullName>
    </recommendedName>
</protein>
<dbReference type="AlphaFoldDB" id="A0A6C2CAI8"/>